<evidence type="ECO:0000256" key="4">
    <source>
        <dbReference type="ARBA" id="ARBA00022801"/>
    </source>
</evidence>
<dbReference type="GO" id="GO:0000176">
    <property type="term" value="C:nuclear exosome (RNase complex)"/>
    <property type="evidence" value="ECO:0007669"/>
    <property type="project" value="EnsemblFungi"/>
</dbReference>
<organism evidence="11 12">
    <name type="scientific">Lachancea dasiensis</name>
    <dbReference type="NCBI Taxonomy" id="1072105"/>
    <lineage>
        <taxon>Eukaryota</taxon>
        <taxon>Fungi</taxon>
        <taxon>Dikarya</taxon>
        <taxon>Ascomycota</taxon>
        <taxon>Saccharomycotina</taxon>
        <taxon>Saccharomycetes</taxon>
        <taxon>Saccharomycetales</taxon>
        <taxon>Saccharomycetaceae</taxon>
        <taxon>Lachancea</taxon>
    </lineage>
</organism>
<dbReference type="PANTHER" id="PTHR12124">
    <property type="entry name" value="POLYMYOSITIS/SCLERODERMA AUTOANTIGEN-RELATED"/>
    <property type="match status" value="1"/>
</dbReference>
<dbReference type="GO" id="GO:0071042">
    <property type="term" value="P:nuclear polyadenylation-dependent mRNA catabolic process"/>
    <property type="evidence" value="ECO:0007669"/>
    <property type="project" value="EnsemblFungi"/>
</dbReference>
<dbReference type="GO" id="GO:0003727">
    <property type="term" value="F:single-stranded RNA binding"/>
    <property type="evidence" value="ECO:0007669"/>
    <property type="project" value="TreeGrafter"/>
</dbReference>
<dbReference type="GO" id="GO:0000973">
    <property type="term" value="P:post-transcriptional tethering of RNA polymerase II gene DNA at nuclear periphery"/>
    <property type="evidence" value="ECO:0007669"/>
    <property type="project" value="EnsemblFungi"/>
</dbReference>
<dbReference type="GO" id="GO:0034473">
    <property type="term" value="P:U1 snRNA 3'-end processing"/>
    <property type="evidence" value="ECO:0007669"/>
    <property type="project" value="EnsemblFungi"/>
</dbReference>
<dbReference type="GO" id="GO:0071044">
    <property type="term" value="P:histone mRNA catabolic process"/>
    <property type="evidence" value="ECO:0007669"/>
    <property type="project" value="EnsemblFungi"/>
</dbReference>
<dbReference type="GO" id="GO:0071035">
    <property type="term" value="P:nuclear polyadenylation-dependent rRNA catabolic process"/>
    <property type="evidence" value="ECO:0007669"/>
    <property type="project" value="EnsemblFungi"/>
</dbReference>
<evidence type="ECO:0000256" key="7">
    <source>
        <dbReference type="ARBA" id="ARBA00023242"/>
    </source>
</evidence>
<dbReference type="SUPFAM" id="SSF47819">
    <property type="entry name" value="HRDC-like"/>
    <property type="match status" value="1"/>
</dbReference>
<dbReference type="GO" id="GO:0005730">
    <property type="term" value="C:nucleolus"/>
    <property type="evidence" value="ECO:0007669"/>
    <property type="project" value="EnsemblFungi"/>
</dbReference>
<keyword evidence="7" id="KW-0539">Nucleus</keyword>
<dbReference type="InterPro" id="IPR002562">
    <property type="entry name" value="3'-5'_exonuclease_dom"/>
</dbReference>
<dbReference type="CDD" id="cd06147">
    <property type="entry name" value="Rrp6p_like_exo"/>
    <property type="match status" value="1"/>
</dbReference>
<dbReference type="GO" id="GO:0034476">
    <property type="term" value="P:U5 snRNA 3'-end processing"/>
    <property type="evidence" value="ECO:0007669"/>
    <property type="project" value="EnsemblFungi"/>
</dbReference>
<dbReference type="GO" id="GO:0071038">
    <property type="term" value="P:TRAMP-dependent tRNA surveillance pathway"/>
    <property type="evidence" value="ECO:0007669"/>
    <property type="project" value="EnsemblFungi"/>
</dbReference>
<protein>
    <submittedName>
        <fullName evidence="11">LADA_0B10242g1_1</fullName>
    </submittedName>
</protein>
<dbReference type="InterPro" id="IPR012337">
    <property type="entry name" value="RNaseH-like_sf"/>
</dbReference>
<dbReference type="InterPro" id="IPR010997">
    <property type="entry name" value="HRDC-like_sf"/>
</dbReference>
<dbReference type="GO" id="GO:0000166">
    <property type="term" value="F:nucleotide binding"/>
    <property type="evidence" value="ECO:0007669"/>
    <property type="project" value="InterPro"/>
</dbReference>
<dbReference type="GO" id="GO:0034475">
    <property type="term" value="P:U4 snRNA 3'-end processing"/>
    <property type="evidence" value="ECO:0007669"/>
    <property type="project" value="EnsemblFungi"/>
</dbReference>
<keyword evidence="2" id="KW-0698">rRNA processing</keyword>
<evidence type="ECO:0000313" key="12">
    <source>
        <dbReference type="Proteomes" id="UP000190274"/>
    </source>
</evidence>
<dbReference type="SMART" id="SM00474">
    <property type="entry name" value="35EXOc"/>
    <property type="match status" value="1"/>
</dbReference>
<dbReference type="InterPro" id="IPR049559">
    <property type="entry name" value="Rrp6p-like_exo"/>
</dbReference>
<keyword evidence="3" id="KW-0540">Nuclease</keyword>
<dbReference type="Gene3D" id="1.10.150.80">
    <property type="entry name" value="HRDC domain"/>
    <property type="match status" value="1"/>
</dbReference>
<dbReference type="GO" id="GO:0071036">
    <property type="term" value="P:nuclear polyadenylation-dependent snoRNA catabolic process"/>
    <property type="evidence" value="ECO:0007669"/>
    <property type="project" value="EnsemblFungi"/>
</dbReference>
<evidence type="ECO:0000256" key="2">
    <source>
        <dbReference type="ARBA" id="ARBA00022552"/>
    </source>
</evidence>
<evidence type="ECO:0000313" key="11">
    <source>
        <dbReference type="EMBL" id="SCU80924.1"/>
    </source>
</evidence>
<dbReference type="Proteomes" id="UP000190274">
    <property type="component" value="Chromosome B"/>
</dbReference>
<feature type="compositionally biased region" description="Basic and acidic residues" evidence="9">
    <location>
        <begin position="705"/>
        <end position="719"/>
    </location>
</feature>
<feature type="compositionally biased region" description="Basic residues" evidence="9">
    <location>
        <begin position="720"/>
        <end position="734"/>
    </location>
</feature>
<dbReference type="GO" id="GO:0071040">
    <property type="term" value="P:nuclear polyadenylation-dependent antisense transcript catabolic process"/>
    <property type="evidence" value="ECO:0007669"/>
    <property type="project" value="EnsemblFungi"/>
</dbReference>
<feature type="compositionally biased region" description="Low complexity" evidence="9">
    <location>
        <begin position="621"/>
        <end position="634"/>
    </location>
</feature>
<dbReference type="GO" id="GO:0071028">
    <property type="term" value="P:nuclear mRNA surveillance"/>
    <property type="evidence" value="ECO:0007669"/>
    <property type="project" value="EnsemblFungi"/>
</dbReference>
<dbReference type="OrthoDB" id="2250022at2759"/>
<evidence type="ECO:0000256" key="9">
    <source>
        <dbReference type="SAM" id="MobiDB-lite"/>
    </source>
</evidence>
<dbReference type="STRING" id="1266660.A0A1G4IVT7"/>
<dbReference type="GO" id="GO:0071037">
    <property type="term" value="P:nuclear polyadenylation-dependent snRNA catabolic process"/>
    <property type="evidence" value="ECO:0007669"/>
    <property type="project" value="EnsemblFungi"/>
</dbReference>
<dbReference type="GO" id="GO:0032204">
    <property type="term" value="P:regulation of telomere maintenance"/>
    <property type="evidence" value="ECO:0007669"/>
    <property type="project" value="EnsemblFungi"/>
</dbReference>
<evidence type="ECO:0000259" key="10">
    <source>
        <dbReference type="PROSITE" id="PS50967"/>
    </source>
</evidence>
<dbReference type="Pfam" id="PF00570">
    <property type="entry name" value="HRDC"/>
    <property type="match status" value="1"/>
</dbReference>
<dbReference type="InterPro" id="IPR044876">
    <property type="entry name" value="HRDC_dom_sf"/>
</dbReference>
<dbReference type="FunFam" id="3.30.420.10:FF:000059">
    <property type="entry name" value="Exosome complex exonuclease Rrp6"/>
    <property type="match status" value="1"/>
</dbReference>
<dbReference type="Pfam" id="PF08066">
    <property type="entry name" value="PMC2NT"/>
    <property type="match status" value="1"/>
</dbReference>
<keyword evidence="4" id="KW-0378">Hydrolase</keyword>
<dbReference type="PANTHER" id="PTHR12124:SF47">
    <property type="entry name" value="EXOSOME COMPONENT 10"/>
    <property type="match status" value="1"/>
</dbReference>
<feature type="domain" description="HRDC" evidence="10">
    <location>
        <begin position="437"/>
        <end position="517"/>
    </location>
</feature>
<dbReference type="GO" id="GO:0000175">
    <property type="term" value="F:3'-5'-RNA exonuclease activity"/>
    <property type="evidence" value="ECO:0007669"/>
    <property type="project" value="EnsemblFungi"/>
</dbReference>
<dbReference type="PROSITE" id="PS50967">
    <property type="entry name" value="HRDC"/>
    <property type="match status" value="1"/>
</dbReference>
<dbReference type="AlphaFoldDB" id="A0A1G4IVT7"/>
<dbReference type="InterPro" id="IPR002121">
    <property type="entry name" value="HRDC_dom"/>
</dbReference>
<dbReference type="EMBL" id="LT598456">
    <property type="protein sequence ID" value="SCU80924.1"/>
    <property type="molecule type" value="Genomic_DNA"/>
</dbReference>
<proteinExistence type="inferred from homology"/>
<evidence type="ECO:0000256" key="1">
    <source>
        <dbReference type="ARBA" id="ARBA00004123"/>
    </source>
</evidence>
<dbReference type="GO" id="GO:0042134">
    <property type="term" value="F:rRNA primary transcript binding"/>
    <property type="evidence" value="ECO:0007669"/>
    <property type="project" value="EnsemblFungi"/>
</dbReference>
<name>A0A1G4IVT7_9SACH</name>
<sequence>MSRAKAATDANILGQVVGTIRASSAISAQDASFYRSLDPSVGVSLDHSSHELLSLINEVILSIDENSDRVDPAAEGLESSWKNVSEVMDLLFEKSEHAMASLKRKNNFQQGKTLQYLDDSAMSEELAPKVISKPQLKFSKAVDNSESGPFRPLLPVKPNAVKPLEEVLLLTAAEDNIPAHFPQPYEYEIDTQEYDESVLRTSTPIPSLPWEGTDALWVDNKETFNDMLKTLSTARELAIDLEHHDYRTYYGITCLMQISTREQDWLVDTIALRDELYPLNEIFTNPKITKVLHGAFMDIIWLQRDLGLYIVSLFDTYHASRLLGFPKHSLAYLLEKYAHFKTSKKYQLSDWRVRPLTKALKAYARSDTHFLLNIYDNLRNELIERGKLAEVLHNSRNVAKRRFEYTAFRPKLSSSAVFSPIEREEPWRSLMFQYNIPPEKSKLVKKLYEWRDLLARRDDESPRFVAPNQLLVSLTMSAPTDSSGVLSVGSFVTSHVSTNAKSLALLIKHTLSTMHSHADPKMYNGEQDLTPELSLYEVEKNVSYFNVLTDNIQESSDQDKLLHFESVLFKGKPLPTEAFVSYEEGHINVVSSGEINLRSEKVSASSQISDIASLVSVEFKSTTPSPMSQSTSYPAQSSGQDAPSTVKEPTIEENKNDIVVLKERKHPPQKRPNNKSSSSPKEVLDFKNARKVLAAPSISIKSGKKRFDPYGDKEGPEGMKRRKKTRGLQKTFRG</sequence>
<dbReference type="InterPro" id="IPR012588">
    <property type="entry name" value="Exosome-assoc_fac_Rrp6_N"/>
</dbReference>
<dbReference type="Gene3D" id="3.30.420.10">
    <property type="entry name" value="Ribonuclease H-like superfamily/Ribonuclease H"/>
    <property type="match status" value="1"/>
</dbReference>
<feature type="compositionally biased region" description="Basic residues" evidence="9">
    <location>
        <begin position="663"/>
        <end position="673"/>
    </location>
</feature>
<comment type="subcellular location">
    <subcellularLocation>
        <location evidence="1">Nucleus</location>
    </subcellularLocation>
</comment>
<keyword evidence="12" id="KW-1185">Reference proteome</keyword>
<dbReference type="InterPro" id="IPR036397">
    <property type="entry name" value="RNaseH_sf"/>
</dbReference>
<keyword evidence="6" id="KW-0269">Exonuclease</keyword>
<dbReference type="Pfam" id="PF01612">
    <property type="entry name" value="DNA_pol_A_exo1"/>
    <property type="match status" value="1"/>
</dbReference>
<comment type="similarity">
    <text evidence="8">Belongs to the exosome component 10/RRP6 family.</text>
</comment>
<dbReference type="SMART" id="SM00341">
    <property type="entry name" value="HRDC"/>
    <property type="match status" value="1"/>
</dbReference>
<dbReference type="GO" id="GO:0000467">
    <property type="term" value="P:exonucleolytic trimming to generate mature 3'-end of 5.8S rRNA from tricistronic rRNA transcript (SSU-rRNA, 5.8S rRNA, LSU-rRNA)"/>
    <property type="evidence" value="ECO:0007669"/>
    <property type="project" value="EnsemblFungi"/>
</dbReference>
<evidence type="ECO:0000256" key="8">
    <source>
        <dbReference type="ARBA" id="ARBA00043957"/>
    </source>
</evidence>
<feature type="region of interest" description="Disordered" evidence="9">
    <location>
        <begin position="621"/>
        <end position="734"/>
    </location>
</feature>
<dbReference type="SUPFAM" id="SSF53098">
    <property type="entry name" value="Ribonuclease H-like"/>
    <property type="match status" value="1"/>
</dbReference>
<evidence type="ECO:0000256" key="5">
    <source>
        <dbReference type="ARBA" id="ARBA00022835"/>
    </source>
</evidence>
<dbReference type="GO" id="GO:0071039">
    <property type="term" value="P:nuclear polyadenylation-dependent CUT catabolic process"/>
    <property type="evidence" value="ECO:0007669"/>
    <property type="project" value="EnsemblFungi"/>
</dbReference>
<keyword evidence="5" id="KW-0271">Exosome</keyword>
<dbReference type="InterPro" id="IPR045092">
    <property type="entry name" value="Rrp6-like"/>
</dbReference>
<dbReference type="GO" id="GO:0071051">
    <property type="term" value="P:poly(A)-dependent snoRNA 3'-end processing"/>
    <property type="evidence" value="ECO:0007669"/>
    <property type="project" value="EnsemblFungi"/>
</dbReference>
<evidence type="ECO:0000256" key="3">
    <source>
        <dbReference type="ARBA" id="ARBA00022722"/>
    </source>
</evidence>
<evidence type="ECO:0000256" key="6">
    <source>
        <dbReference type="ARBA" id="ARBA00022839"/>
    </source>
</evidence>
<gene>
    <name evidence="11" type="ORF">LADA_0B10242G</name>
</gene>
<feature type="compositionally biased region" description="Basic and acidic residues" evidence="9">
    <location>
        <begin position="649"/>
        <end position="662"/>
    </location>
</feature>
<reference evidence="12" key="1">
    <citation type="submission" date="2016-03" db="EMBL/GenBank/DDBJ databases">
        <authorList>
            <person name="Devillers H."/>
        </authorList>
    </citation>
    <scope>NUCLEOTIDE SEQUENCE [LARGE SCALE GENOMIC DNA]</scope>
</reference>
<accession>A0A1G4IVT7</accession>